<dbReference type="EMBL" id="BSDD01000002">
    <property type="protein sequence ID" value="GLH69866.1"/>
    <property type="molecule type" value="Genomic_DNA"/>
</dbReference>
<evidence type="ECO:0000256" key="3">
    <source>
        <dbReference type="RuleBase" id="RU361153"/>
    </source>
</evidence>
<feature type="region of interest" description="Disordered" evidence="4">
    <location>
        <begin position="1"/>
        <end position="30"/>
    </location>
</feature>
<organism evidence="6 7">
    <name type="scientific">Geothrix rubra</name>
    <dbReference type="NCBI Taxonomy" id="2927977"/>
    <lineage>
        <taxon>Bacteria</taxon>
        <taxon>Pseudomonadati</taxon>
        <taxon>Acidobacteriota</taxon>
        <taxon>Holophagae</taxon>
        <taxon>Holophagales</taxon>
        <taxon>Holophagaceae</taxon>
        <taxon>Geothrix</taxon>
    </lineage>
</organism>
<evidence type="ECO:0000313" key="6">
    <source>
        <dbReference type="EMBL" id="GLH69866.1"/>
    </source>
</evidence>
<gene>
    <name evidence="6" type="ORF">GETHPA_13990</name>
</gene>
<keyword evidence="2 3" id="KW-0326">Glycosidase</keyword>
<accession>A0ABQ5Q6B6</accession>
<dbReference type="InterPro" id="IPR006311">
    <property type="entry name" value="TAT_signal"/>
</dbReference>
<keyword evidence="1 3" id="KW-0378">Hydrolase</keyword>
<comment type="caution">
    <text evidence="6">The sequence shown here is derived from an EMBL/GenBank/DDBJ whole genome shotgun (WGS) entry which is preliminary data.</text>
</comment>
<name>A0ABQ5Q6B6_9BACT</name>
<protein>
    <recommendedName>
        <fullName evidence="5">Glycoside hydrolase family 5 domain-containing protein</fullName>
    </recommendedName>
</protein>
<dbReference type="PROSITE" id="PS51318">
    <property type="entry name" value="TAT"/>
    <property type="match status" value="1"/>
</dbReference>
<comment type="similarity">
    <text evidence="3">Belongs to the glycosyl hydrolase 5 (cellulase A) family.</text>
</comment>
<evidence type="ECO:0000259" key="5">
    <source>
        <dbReference type="Pfam" id="PF00150"/>
    </source>
</evidence>
<keyword evidence="7" id="KW-1185">Reference proteome</keyword>
<feature type="compositionally biased region" description="Pro residues" evidence="4">
    <location>
        <begin position="13"/>
        <end position="27"/>
    </location>
</feature>
<dbReference type="InterPro" id="IPR001547">
    <property type="entry name" value="Glyco_hydro_5"/>
</dbReference>
<evidence type="ECO:0000313" key="7">
    <source>
        <dbReference type="Proteomes" id="UP001165089"/>
    </source>
</evidence>
<reference evidence="6 7" key="1">
    <citation type="journal article" date="2023" name="Antonie Van Leeuwenhoek">
        <title>Mesoterricola silvestris gen. nov., sp. nov., Mesoterricola sediminis sp. nov., Geothrix oryzae sp. nov., Geothrix edaphica sp. nov., Geothrix rubra sp. nov., and Geothrix limicola sp. nov., six novel members of Acidobacteriota isolated from soils.</title>
        <authorList>
            <person name="Itoh H."/>
            <person name="Sugisawa Y."/>
            <person name="Mise K."/>
            <person name="Xu Z."/>
            <person name="Kuniyasu M."/>
            <person name="Ushijima N."/>
            <person name="Kawano K."/>
            <person name="Kobayashi E."/>
            <person name="Shiratori Y."/>
            <person name="Masuda Y."/>
            <person name="Senoo K."/>
        </authorList>
    </citation>
    <scope>NUCLEOTIDE SEQUENCE [LARGE SCALE GENOMIC DNA]</scope>
    <source>
        <strain evidence="6 7">Red803</strain>
    </source>
</reference>
<dbReference type="InterPro" id="IPR017853">
    <property type="entry name" value="GH"/>
</dbReference>
<evidence type="ECO:0000256" key="2">
    <source>
        <dbReference type="ARBA" id="ARBA00023295"/>
    </source>
</evidence>
<dbReference type="Pfam" id="PF00150">
    <property type="entry name" value="Cellulase"/>
    <property type="match status" value="1"/>
</dbReference>
<dbReference type="Proteomes" id="UP001165089">
    <property type="component" value="Unassembled WGS sequence"/>
</dbReference>
<sequence length="408" mass="43756">MDYPCTADLRPRAPMPPPPAAPKPPGQPITRRTALLALASTLGAVACGGGPSSGAAAPPPAPPPTGAPARLTLKGSQVLLPDGTPVVLRGMNEGTWGEMQGYDAPTLAGQGARVVRLLIRWWGLYGGNDVESRADTAPGHFDPAHLARLLQEIQWCIDAGLWVVVAIDSNCGQNGLQSAAMASYCDPAGTYPGGRNFWTDLSQRQLFKESWIYLAGLLKGTRNIACYELLPEPLAGRDSSYGAEVSAFYQELMAAIEDQAGDTRTPFLVGPRDAYNITLCDEAYIPDPRWANRVLYTGNLFIHPTGALDPDLATLDARLGALVTMKAARNVPVFIQQFGVRSGDDPNQVYLDAGLSRLDAAGIGYTGWQWRQNTTSPDEYAVVLTDPNTGQDVVKTAVLAVYSKYWRA</sequence>
<feature type="domain" description="Glycoside hydrolase family 5" evidence="5">
    <location>
        <begin position="82"/>
        <end position="373"/>
    </location>
</feature>
<proteinExistence type="inferred from homology"/>
<evidence type="ECO:0000256" key="1">
    <source>
        <dbReference type="ARBA" id="ARBA00022801"/>
    </source>
</evidence>
<dbReference type="SUPFAM" id="SSF51445">
    <property type="entry name" value="(Trans)glycosidases"/>
    <property type="match status" value="1"/>
</dbReference>
<dbReference type="Gene3D" id="3.20.20.80">
    <property type="entry name" value="Glycosidases"/>
    <property type="match status" value="1"/>
</dbReference>
<evidence type="ECO:0000256" key="4">
    <source>
        <dbReference type="SAM" id="MobiDB-lite"/>
    </source>
</evidence>